<proteinExistence type="predicted"/>
<name>A0A2N6LPL2_9CYAN</name>
<comment type="caution">
    <text evidence="1">The sequence shown here is derived from an EMBL/GenBank/DDBJ whole genome shotgun (WGS) entry which is preliminary data.</text>
</comment>
<organism evidence="1 2">
    <name type="scientific">Fischerella thermalis CCMEE 5318</name>
    <dbReference type="NCBI Taxonomy" id="2019666"/>
    <lineage>
        <taxon>Bacteria</taxon>
        <taxon>Bacillati</taxon>
        <taxon>Cyanobacteriota</taxon>
        <taxon>Cyanophyceae</taxon>
        <taxon>Nostocales</taxon>
        <taxon>Hapalosiphonaceae</taxon>
        <taxon>Fischerella</taxon>
    </lineage>
</organism>
<dbReference type="RefSeq" id="WP_102180023.1">
    <property type="nucleotide sequence ID" value="NZ_NMQE01000018.1"/>
</dbReference>
<dbReference type="EMBL" id="NMQE01000018">
    <property type="protein sequence ID" value="PMB27799.1"/>
    <property type="molecule type" value="Genomic_DNA"/>
</dbReference>
<sequence>MNKKKSMLPSKFSFSSHNCIKEDENREACPRCGSLNLIQSTNLPGIHWGEVRCSDCGRHLKWLPSPKIEEAHQKRILLIDSLLPVTKGWENFYLKNIRDIRKLSPKQQEKLDQIANRHAQGGAA</sequence>
<gene>
    <name evidence="1" type="ORF">CEN46_00680</name>
</gene>
<evidence type="ECO:0000313" key="2">
    <source>
        <dbReference type="Proteomes" id="UP000235081"/>
    </source>
</evidence>
<accession>A0A2N6LPL2</accession>
<reference evidence="1 2" key="1">
    <citation type="submission" date="2017-07" db="EMBL/GenBank/DDBJ databases">
        <title>Genomes of Fischerella (Mastigocladus) sp. strains.</title>
        <authorList>
            <person name="Miller S.R."/>
        </authorList>
    </citation>
    <scope>NUCLEOTIDE SEQUENCE [LARGE SCALE GENOMIC DNA]</scope>
    <source>
        <strain evidence="1 2">CCMEE 5318</strain>
    </source>
</reference>
<evidence type="ECO:0000313" key="1">
    <source>
        <dbReference type="EMBL" id="PMB27799.1"/>
    </source>
</evidence>
<dbReference type="AlphaFoldDB" id="A0A2N6LPL2"/>
<dbReference type="Proteomes" id="UP000235081">
    <property type="component" value="Unassembled WGS sequence"/>
</dbReference>
<protein>
    <submittedName>
        <fullName evidence="1">Uncharacterized protein</fullName>
    </submittedName>
</protein>